<proteinExistence type="predicted"/>
<sequence>MLKLNKIYVIQPLEVEIGNIILFQDEKIKILEITLNKVKFLRCKNNEILEVPSKALEIAVD</sequence>
<reference evidence="1" key="2">
    <citation type="submission" date="2021-04" db="EMBL/GenBank/DDBJ databases">
        <authorList>
            <person name="Gilroy R."/>
        </authorList>
    </citation>
    <scope>NUCLEOTIDE SEQUENCE</scope>
    <source>
        <strain evidence="1">A6-441</strain>
    </source>
</reference>
<evidence type="ECO:0000313" key="1">
    <source>
        <dbReference type="EMBL" id="MBU3842934.1"/>
    </source>
</evidence>
<reference evidence="1" key="1">
    <citation type="journal article" date="2021" name="PeerJ">
        <title>Extensive microbial diversity within the chicken gut microbiome revealed by metagenomics and culture.</title>
        <authorList>
            <person name="Gilroy R."/>
            <person name="Ravi A."/>
            <person name="Getino M."/>
            <person name="Pursley I."/>
            <person name="Horton D.L."/>
            <person name="Alikhan N.F."/>
            <person name="Baker D."/>
            <person name="Gharbi K."/>
            <person name="Hall N."/>
            <person name="Watson M."/>
            <person name="Adriaenssens E.M."/>
            <person name="Foster-Nyarko E."/>
            <person name="Jarju S."/>
            <person name="Secka A."/>
            <person name="Antonio M."/>
            <person name="Oren A."/>
            <person name="Chaudhuri R.R."/>
            <person name="La Ragione R."/>
            <person name="Hildebrand F."/>
            <person name="Pallen M.J."/>
        </authorList>
    </citation>
    <scope>NUCLEOTIDE SEQUENCE</scope>
    <source>
        <strain evidence="1">A6-441</strain>
    </source>
</reference>
<dbReference type="AlphaFoldDB" id="A0A9E2NXI9"/>
<organism evidence="1 2">
    <name type="scientific">Candidatus Fusobacterium pullicola</name>
    <dbReference type="NCBI Taxonomy" id="2838601"/>
    <lineage>
        <taxon>Bacteria</taxon>
        <taxon>Fusobacteriati</taxon>
        <taxon>Fusobacteriota</taxon>
        <taxon>Fusobacteriia</taxon>
        <taxon>Fusobacteriales</taxon>
        <taxon>Fusobacteriaceae</taxon>
        <taxon>Fusobacterium</taxon>
    </lineage>
</organism>
<comment type="caution">
    <text evidence="1">The sequence shown here is derived from an EMBL/GenBank/DDBJ whole genome shotgun (WGS) entry which is preliminary data.</text>
</comment>
<protein>
    <submittedName>
        <fullName evidence="1">Uncharacterized protein</fullName>
    </submittedName>
</protein>
<evidence type="ECO:0000313" key="2">
    <source>
        <dbReference type="Proteomes" id="UP000724657"/>
    </source>
</evidence>
<name>A0A9E2NXI9_9FUSO</name>
<accession>A0A9E2NXI9</accession>
<dbReference type="Proteomes" id="UP000724657">
    <property type="component" value="Unassembled WGS sequence"/>
</dbReference>
<gene>
    <name evidence="1" type="ORF">IAA47_08165</name>
</gene>
<dbReference type="EMBL" id="JAHLFN010000073">
    <property type="protein sequence ID" value="MBU3842934.1"/>
    <property type="molecule type" value="Genomic_DNA"/>
</dbReference>